<feature type="signal peptide" evidence="1">
    <location>
        <begin position="1"/>
        <end position="28"/>
    </location>
</feature>
<name>A0A147BDT4_IXORI</name>
<proteinExistence type="predicted"/>
<feature type="chain" id="PRO_5007542270" evidence="1">
    <location>
        <begin position="29"/>
        <end position="90"/>
    </location>
</feature>
<dbReference type="EMBL" id="GEGO01006461">
    <property type="protein sequence ID" value="JAR88943.1"/>
    <property type="molecule type" value="Transcribed_RNA"/>
</dbReference>
<accession>A0A147BDT4</accession>
<dbReference type="AlphaFoldDB" id="A0A147BDT4"/>
<protein>
    <submittedName>
        <fullName evidence="2">Putative secreted protein</fullName>
    </submittedName>
</protein>
<organism evidence="2">
    <name type="scientific">Ixodes ricinus</name>
    <name type="common">Common tick</name>
    <name type="synonym">Acarus ricinus</name>
    <dbReference type="NCBI Taxonomy" id="34613"/>
    <lineage>
        <taxon>Eukaryota</taxon>
        <taxon>Metazoa</taxon>
        <taxon>Ecdysozoa</taxon>
        <taxon>Arthropoda</taxon>
        <taxon>Chelicerata</taxon>
        <taxon>Arachnida</taxon>
        <taxon>Acari</taxon>
        <taxon>Parasitiformes</taxon>
        <taxon>Ixodida</taxon>
        <taxon>Ixodoidea</taxon>
        <taxon>Ixodidae</taxon>
        <taxon>Ixodinae</taxon>
        <taxon>Ixodes</taxon>
    </lineage>
</organism>
<sequence length="90" mass="10596">MYKTSFLMLPVLYSALLFFLKHLGYCEGMSICSSTNSVSHDRFFALNHNSTHIQRYHIYRCIAYNDQFLEILDWKWSVSSLNTTIIGYND</sequence>
<evidence type="ECO:0000256" key="1">
    <source>
        <dbReference type="SAM" id="SignalP"/>
    </source>
</evidence>
<reference evidence="2" key="1">
    <citation type="journal article" date="2018" name="PLoS Negl. Trop. Dis.">
        <title>Sialome diversity of ticks revealed by RNAseq of single tick salivary glands.</title>
        <authorList>
            <person name="Perner J."/>
            <person name="Kropackova S."/>
            <person name="Kopacek P."/>
            <person name="Ribeiro J.M."/>
        </authorList>
    </citation>
    <scope>NUCLEOTIDE SEQUENCE</scope>
    <source>
        <strain evidence="2">Siblings of single egg batch collected in Ceske Budejovice</strain>
        <tissue evidence="2">Salivary glands</tissue>
    </source>
</reference>
<keyword evidence="1" id="KW-0732">Signal</keyword>
<evidence type="ECO:0000313" key="2">
    <source>
        <dbReference type="EMBL" id="JAR88943.1"/>
    </source>
</evidence>